<feature type="transmembrane region" description="Helical" evidence="4">
    <location>
        <begin position="100"/>
        <end position="120"/>
    </location>
</feature>
<dbReference type="SUPFAM" id="SSF46689">
    <property type="entry name" value="Homeodomain-like"/>
    <property type="match status" value="1"/>
</dbReference>
<dbReference type="PROSITE" id="PS00041">
    <property type="entry name" value="HTH_ARAC_FAMILY_1"/>
    <property type="match status" value="1"/>
</dbReference>
<dbReference type="Gene3D" id="1.10.10.60">
    <property type="entry name" value="Homeodomain-like"/>
    <property type="match status" value="1"/>
</dbReference>
<accession>A0A1C7D6A3</accession>
<dbReference type="InterPro" id="IPR009057">
    <property type="entry name" value="Homeodomain-like_sf"/>
</dbReference>
<feature type="transmembrane region" description="Helical" evidence="4">
    <location>
        <begin position="67"/>
        <end position="88"/>
    </location>
</feature>
<dbReference type="GO" id="GO:0043565">
    <property type="term" value="F:sequence-specific DNA binding"/>
    <property type="evidence" value="ECO:0007669"/>
    <property type="project" value="InterPro"/>
</dbReference>
<sequence>MEQAQDIIISWRSVMLAMPAIASLLCLAHLYIRDLERPALRWLAAFVIAALVSSIPMIIGFSGAYKIWPGLTFLPVNLTLAIGPMFYLHAARLMEQGRKAFEPLLFLPFALHYAYQWWAFTSLGDYRAKWDFNNAWHEPVIMPLAAAAALVLAGWALLAVRRMHRRYVGWLEDSRSDGDAFEANWIGTFLKLTVPLAVVWGLIELAGPQLGLGYVDTFWPEFALQAVIFIMCMEALGRIQRPYPKMPQDTAVDAAGRAQADTDQPRDWQAEGERIGNAIRDGEWFLEPALSLQDVARRCATNQAYVSRAFNRGRDETFGHFVNGLRVARAQELMKRTDVPLIDIALEAGFGSKASFNRAFRLHAGMAPSSWRSARLNS</sequence>
<dbReference type="KEGG" id="anh:A6F65_00665"/>
<evidence type="ECO:0000256" key="3">
    <source>
        <dbReference type="ARBA" id="ARBA00023163"/>
    </source>
</evidence>
<dbReference type="OrthoDB" id="252470at2"/>
<keyword evidence="2" id="KW-0238">DNA-binding</keyword>
<keyword evidence="4" id="KW-1133">Transmembrane helix</keyword>
<organism evidence="6 7">
    <name type="scientific">Paraurantiacibacter namhicola</name>
    <dbReference type="NCBI Taxonomy" id="645517"/>
    <lineage>
        <taxon>Bacteria</taxon>
        <taxon>Pseudomonadati</taxon>
        <taxon>Pseudomonadota</taxon>
        <taxon>Alphaproteobacteria</taxon>
        <taxon>Sphingomonadales</taxon>
        <taxon>Erythrobacteraceae</taxon>
        <taxon>Paraurantiacibacter</taxon>
    </lineage>
</organism>
<keyword evidence="7" id="KW-1185">Reference proteome</keyword>
<feature type="transmembrane region" description="Helical" evidence="4">
    <location>
        <begin position="140"/>
        <end position="160"/>
    </location>
</feature>
<dbReference type="Pfam" id="PF12833">
    <property type="entry name" value="HTH_18"/>
    <property type="match status" value="1"/>
</dbReference>
<protein>
    <submittedName>
        <fullName evidence="6">HTH-type transcriptional regulator CdhR</fullName>
    </submittedName>
</protein>
<evidence type="ECO:0000313" key="7">
    <source>
        <dbReference type="Proteomes" id="UP000092698"/>
    </source>
</evidence>
<dbReference type="Proteomes" id="UP000092698">
    <property type="component" value="Chromosome"/>
</dbReference>
<dbReference type="PATRIC" id="fig|645517.4.peg.667"/>
<dbReference type="InterPro" id="IPR018060">
    <property type="entry name" value="HTH_AraC"/>
</dbReference>
<feature type="transmembrane region" description="Helical" evidence="4">
    <location>
        <begin position="218"/>
        <end position="236"/>
    </location>
</feature>
<dbReference type="PROSITE" id="PS01124">
    <property type="entry name" value="HTH_ARAC_FAMILY_2"/>
    <property type="match status" value="1"/>
</dbReference>
<dbReference type="SMART" id="SM00342">
    <property type="entry name" value="HTH_ARAC"/>
    <property type="match status" value="1"/>
</dbReference>
<keyword evidence="4" id="KW-0812">Transmembrane</keyword>
<dbReference type="STRING" id="645517.A6F65_00665"/>
<dbReference type="RefSeq" id="WP_067785946.1">
    <property type="nucleotide sequence ID" value="NZ_CP016545.1"/>
</dbReference>
<dbReference type="AlphaFoldDB" id="A0A1C7D6A3"/>
<evidence type="ECO:0000256" key="2">
    <source>
        <dbReference type="ARBA" id="ARBA00023125"/>
    </source>
</evidence>
<keyword evidence="4" id="KW-0472">Membrane</keyword>
<keyword evidence="3" id="KW-0804">Transcription</keyword>
<keyword evidence="1" id="KW-0805">Transcription regulation</keyword>
<feature type="transmembrane region" description="Helical" evidence="4">
    <location>
        <begin position="39"/>
        <end position="61"/>
    </location>
</feature>
<evidence type="ECO:0000256" key="1">
    <source>
        <dbReference type="ARBA" id="ARBA00023015"/>
    </source>
</evidence>
<evidence type="ECO:0000259" key="5">
    <source>
        <dbReference type="PROSITE" id="PS01124"/>
    </source>
</evidence>
<feature type="transmembrane region" description="Helical" evidence="4">
    <location>
        <begin position="12"/>
        <end position="32"/>
    </location>
</feature>
<dbReference type="PANTHER" id="PTHR43280">
    <property type="entry name" value="ARAC-FAMILY TRANSCRIPTIONAL REGULATOR"/>
    <property type="match status" value="1"/>
</dbReference>
<evidence type="ECO:0000256" key="4">
    <source>
        <dbReference type="SAM" id="Phobius"/>
    </source>
</evidence>
<dbReference type="EMBL" id="CP016545">
    <property type="protein sequence ID" value="ANU06987.1"/>
    <property type="molecule type" value="Genomic_DNA"/>
</dbReference>
<feature type="domain" description="HTH araC/xylS-type" evidence="5">
    <location>
        <begin position="286"/>
        <end position="374"/>
    </location>
</feature>
<feature type="transmembrane region" description="Helical" evidence="4">
    <location>
        <begin position="181"/>
        <end position="203"/>
    </location>
</feature>
<name>A0A1C7D6A3_9SPHN</name>
<dbReference type="GO" id="GO:0003700">
    <property type="term" value="F:DNA-binding transcription factor activity"/>
    <property type="evidence" value="ECO:0007669"/>
    <property type="project" value="InterPro"/>
</dbReference>
<dbReference type="PANTHER" id="PTHR43280:SF28">
    <property type="entry name" value="HTH-TYPE TRANSCRIPTIONAL ACTIVATOR RHAS"/>
    <property type="match status" value="1"/>
</dbReference>
<proteinExistence type="predicted"/>
<dbReference type="InterPro" id="IPR018062">
    <property type="entry name" value="HTH_AraC-typ_CS"/>
</dbReference>
<reference evidence="6 7" key="1">
    <citation type="submission" date="2016-07" db="EMBL/GenBank/DDBJ databases">
        <title>Complete genome sequence of Altererythrobacter namhicola JCM 16345T, containing esterase-encoding genes.</title>
        <authorList>
            <person name="Cheng H."/>
            <person name="Wu Y.-H."/>
            <person name="Jian S.-L."/>
            <person name="Huo Y.-Y."/>
            <person name="Wang C.-S."/>
            <person name="Xu X.-W."/>
        </authorList>
    </citation>
    <scope>NUCLEOTIDE SEQUENCE [LARGE SCALE GENOMIC DNA]</scope>
    <source>
        <strain evidence="6 7">JCM 16345</strain>
    </source>
</reference>
<gene>
    <name evidence="6" type="primary">cdhR_2</name>
    <name evidence="6" type="ORF">A6F65_00665</name>
</gene>
<evidence type="ECO:0000313" key="6">
    <source>
        <dbReference type="EMBL" id="ANU06987.1"/>
    </source>
</evidence>